<dbReference type="Proteomes" id="UP000182841">
    <property type="component" value="Unassembled WGS sequence"/>
</dbReference>
<evidence type="ECO:0000256" key="1">
    <source>
        <dbReference type="SAM" id="MobiDB-lite"/>
    </source>
</evidence>
<dbReference type="SUPFAM" id="SSF55729">
    <property type="entry name" value="Acyl-CoA N-acyltransferases (Nat)"/>
    <property type="match status" value="1"/>
</dbReference>
<gene>
    <name evidence="3" type="ORF">SAMN05421870_11650</name>
</gene>
<keyword evidence="4" id="KW-1185">Reference proteome</keyword>
<dbReference type="AlphaFoldDB" id="A0A1H9WA13"/>
<dbReference type="GO" id="GO:0016747">
    <property type="term" value="F:acyltransferase activity, transferring groups other than amino-acyl groups"/>
    <property type="evidence" value="ECO:0007669"/>
    <property type="project" value="InterPro"/>
</dbReference>
<name>A0A1H9WA13_9ACTN</name>
<dbReference type="Pfam" id="PF13302">
    <property type="entry name" value="Acetyltransf_3"/>
    <property type="match status" value="1"/>
</dbReference>
<dbReference type="Gene3D" id="3.40.630.30">
    <property type="match status" value="1"/>
</dbReference>
<evidence type="ECO:0000259" key="2">
    <source>
        <dbReference type="PROSITE" id="PS51186"/>
    </source>
</evidence>
<evidence type="ECO:0000313" key="3">
    <source>
        <dbReference type="EMBL" id="SES30730.1"/>
    </source>
</evidence>
<keyword evidence="3" id="KW-0808">Transferase</keyword>
<sequence>MPSFNSRAPRTGRHDTPSMTIERADLHTERLVLHPMTREEAERVVRRRPAAGDRWGPEYPDAMDVRGAQVLLEASGTDGGHRPVGNYEIRRRDDGRAIGGIGLDRASGAADAVTVGYGLNASARGKGYAAEALRALLAFAWSQGIARVEADADLDNLASQHVMAAAGMRPVGQDHRVRYFAATAPGACAAPGGRTTGPGAPAAAPGADQLGSS</sequence>
<protein>
    <submittedName>
        <fullName evidence="3">Protein N-acetyltransferase, RimJ/RimL family</fullName>
    </submittedName>
</protein>
<dbReference type="STRING" id="943816.AN217_14100"/>
<feature type="region of interest" description="Disordered" evidence="1">
    <location>
        <begin position="1"/>
        <end position="20"/>
    </location>
</feature>
<feature type="domain" description="N-acetyltransferase" evidence="2">
    <location>
        <begin position="31"/>
        <end position="185"/>
    </location>
</feature>
<proteinExistence type="predicted"/>
<organism evidence="3 4">
    <name type="scientific">Streptomyces qinglanensis</name>
    <dbReference type="NCBI Taxonomy" id="943816"/>
    <lineage>
        <taxon>Bacteria</taxon>
        <taxon>Bacillati</taxon>
        <taxon>Actinomycetota</taxon>
        <taxon>Actinomycetes</taxon>
        <taxon>Kitasatosporales</taxon>
        <taxon>Streptomycetaceae</taxon>
        <taxon>Streptomyces</taxon>
    </lineage>
</organism>
<dbReference type="PROSITE" id="PS51186">
    <property type="entry name" value="GNAT"/>
    <property type="match status" value="1"/>
</dbReference>
<dbReference type="InterPro" id="IPR016181">
    <property type="entry name" value="Acyl_CoA_acyltransferase"/>
</dbReference>
<feature type="compositionally biased region" description="Low complexity" evidence="1">
    <location>
        <begin position="190"/>
        <end position="207"/>
    </location>
</feature>
<dbReference type="PANTHER" id="PTHR43792">
    <property type="entry name" value="GNAT FAMILY, PUTATIVE (AFU_ORTHOLOGUE AFUA_3G00765)-RELATED-RELATED"/>
    <property type="match status" value="1"/>
</dbReference>
<dbReference type="EMBL" id="FOGO01000016">
    <property type="protein sequence ID" value="SES30730.1"/>
    <property type="molecule type" value="Genomic_DNA"/>
</dbReference>
<evidence type="ECO:0000313" key="4">
    <source>
        <dbReference type="Proteomes" id="UP000182841"/>
    </source>
</evidence>
<dbReference type="InterPro" id="IPR051531">
    <property type="entry name" value="N-acetyltransferase"/>
</dbReference>
<feature type="region of interest" description="Disordered" evidence="1">
    <location>
        <begin position="190"/>
        <end position="213"/>
    </location>
</feature>
<accession>A0A1H9WA13</accession>
<dbReference type="InterPro" id="IPR000182">
    <property type="entry name" value="GNAT_dom"/>
</dbReference>
<reference evidence="4" key="1">
    <citation type="submission" date="2016-10" db="EMBL/GenBank/DDBJ databases">
        <authorList>
            <person name="Varghese N."/>
            <person name="Submissions S."/>
        </authorList>
    </citation>
    <scope>NUCLEOTIDE SEQUENCE [LARGE SCALE GENOMIC DNA]</scope>
    <source>
        <strain evidence="4">CGMCC 4.6825</strain>
    </source>
</reference>